<comment type="caution">
    <text evidence="8">Lacks conserved residue(s) required for the propagation of feature annotation.</text>
</comment>
<comment type="subcellular location">
    <subcellularLocation>
        <location evidence="1 8">Cell membrane</location>
        <topology evidence="1 8">Multi-pass membrane protein</topology>
    </subcellularLocation>
</comment>
<dbReference type="EMBL" id="JAMYWD010000008">
    <property type="protein sequence ID" value="KAJ4964351.1"/>
    <property type="molecule type" value="Genomic_DNA"/>
</dbReference>
<dbReference type="AlphaFoldDB" id="A0A9Q0K604"/>
<name>A0A9Q0K604_9MAGN</name>
<sequence>MKGERADCGVLLGEMAGSSPRFYSPAQSQYPTPSTPFSSYSISSTTWSPRPTLHLCNLIFRSLAFLFSSVSAISLAATSPHKKKGEAMYCFGVTILAFVYSFFQLFNGLFDIVHKGLLFSDLVSDYLNFVLDHLLCYLLISSSSVSVPTIHQIENASPIWKATIVSVSMSFVASLLFVACSLLSGYKLCKRII</sequence>
<feature type="transmembrane region" description="Helical" evidence="8">
    <location>
        <begin position="162"/>
        <end position="186"/>
    </location>
</feature>
<dbReference type="PANTHER" id="PTHR33573">
    <property type="entry name" value="CASP-LIKE PROTEIN 4A4"/>
    <property type="match status" value="1"/>
</dbReference>
<feature type="transmembrane region" description="Helical" evidence="8">
    <location>
        <begin position="89"/>
        <end position="110"/>
    </location>
</feature>
<evidence type="ECO:0000313" key="10">
    <source>
        <dbReference type="EMBL" id="KAJ4964351.1"/>
    </source>
</evidence>
<dbReference type="PANTHER" id="PTHR33573:SF15">
    <property type="entry name" value="CASP-LIKE PROTEIN 4A4"/>
    <property type="match status" value="1"/>
</dbReference>
<keyword evidence="4 8" id="KW-1003">Cell membrane</keyword>
<keyword evidence="11" id="KW-1185">Reference proteome</keyword>
<evidence type="ECO:0000256" key="2">
    <source>
        <dbReference type="ARBA" id="ARBA00007651"/>
    </source>
</evidence>
<comment type="subunit">
    <text evidence="3 8">Homodimer and heterodimers.</text>
</comment>
<dbReference type="InterPro" id="IPR006702">
    <property type="entry name" value="CASP_dom"/>
</dbReference>
<evidence type="ECO:0000256" key="5">
    <source>
        <dbReference type="ARBA" id="ARBA00022692"/>
    </source>
</evidence>
<evidence type="ECO:0000313" key="11">
    <source>
        <dbReference type="Proteomes" id="UP001141806"/>
    </source>
</evidence>
<keyword evidence="6 8" id="KW-1133">Transmembrane helix</keyword>
<dbReference type="Proteomes" id="UP001141806">
    <property type="component" value="Unassembled WGS sequence"/>
</dbReference>
<keyword evidence="5 8" id="KW-0812">Transmembrane</keyword>
<accession>A0A9Q0K604</accession>
<dbReference type="OrthoDB" id="1869498at2759"/>
<keyword evidence="7 8" id="KW-0472">Membrane</keyword>
<evidence type="ECO:0000256" key="6">
    <source>
        <dbReference type="ARBA" id="ARBA00022989"/>
    </source>
</evidence>
<protein>
    <recommendedName>
        <fullName evidence="8">CASP-like protein</fullName>
    </recommendedName>
</protein>
<evidence type="ECO:0000256" key="1">
    <source>
        <dbReference type="ARBA" id="ARBA00004651"/>
    </source>
</evidence>
<evidence type="ECO:0000259" key="9">
    <source>
        <dbReference type="Pfam" id="PF04535"/>
    </source>
</evidence>
<comment type="caution">
    <text evidence="10">The sequence shown here is derived from an EMBL/GenBank/DDBJ whole genome shotgun (WGS) entry which is preliminary data.</text>
</comment>
<comment type="similarity">
    <text evidence="2 8">Belongs to the Casparian strip membrane proteins (CASP) family.</text>
</comment>
<evidence type="ECO:0000256" key="3">
    <source>
        <dbReference type="ARBA" id="ARBA00011489"/>
    </source>
</evidence>
<gene>
    <name evidence="10" type="ORF">NE237_024290</name>
</gene>
<organism evidence="10 11">
    <name type="scientific">Protea cynaroides</name>
    <dbReference type="NCBI Taxonomy" id="273540"/>
    <lineage>
        <taxon>Eukaryota</taxon>
        <taxon>Viridiplantae</taxon>
        <taxon>Streptophyta</taxon>
        <taxon>Embryophyta</taxon>
        <taxon>Tracheophyta</taxon>
        <taxon>Spermatophyta</taxon>
        <taxon>Magnoliopsida</taxon>
        <taxon>Proteales</taxon>
        <taxon>Proteaceae</taxon>
        <taxon>Protea</taxon>
    </lineage>
</organism>
<evidence type="ECO:0000256" key="4">
    <source>
        <dbReference type="ARBA" id="ARBA00022475"/>
    </source>
</evidence>
<dbReference type="GO" id="GO:0005886">
    <property type="term" value="C:plasma membrane"/>
    <property type="evidence" value="ECO:0007669"/>
    <property type="project" value="UniProtKB-SubCell"/>
</dbReference>
<feature type="domain" description="Casparian strip membrane protein" evidence="9">
    <location>
        <begin position="52"/>
        <end position="156"/>
    </location>
</feature>
<reference evidence="10" key="1">
    <citation type="journal article" date="2023" name="Plant J.">
        <title>The genome of the king protea, Protea cynaroides.</title>
        <authorList>
            <person name="Chang J."/>
            <person name="Duong T.A."/>
            <person name="Schoeman C."/>
            <person name="Ma X."/>
            <person name="Roodt D."/>
            <person name="Barker N."/>
            <person name="Li Z."/>
            <person name="Van de Peer Y."/>
            <person name="Mizrachi E."/>
        </authorList>
    </citation>
    <scope>NUCLEOTIDE SEQUENCE</scope>
    <source>
        <tissue evidence="10">Young leaves</tissue>
    </source>
</reference>
<evidence type="ECO:0000256" key="7">
    <source>
        <dbReference type="ARBA" id="ARBA00023136"/>
    </source>
</evidence>
<evidence type="ECO:0000256" key="8">
    <source>
        <dbReference type="RuleBase" id="RU361233"/>
    </source>
</evidence>
<dbReference type="Pfam" id="PF04535">
    <property type="entry name" value="CASP_dom"/>
    <property type="match status" value="1"/>
</dbReference>
<proteinExistence type="inferred from homology"/>